<evidence type="ECO:0000256" key="1">
    <source>
        <dbReference type="SAM" id="MobiDB-lite"/>
    </source>
</evidence>
<evidence type="ECO:0000313" key="3">
    <source>
        <dbReference type="Proteomes" id="UP000050867"/>
    </source>
</evidence>
<proteinExistence type="predicted"/>
<keyword evidence="3" id="KW-1185">Reference proteome</keyword>
<dbReference type="RefSeq" id="WP_018384959.1">
    <property type="nucleotide sequence ID" value="NZ_LLZU01000002.1"/>
</dbReference>
<dbReference type="eggNOG" id="ENOG5033YZ0">
    <property type="taxonomic scope" value="Bacteria"/>
</dbReference>
<organism evidence="2 3">
    <name type="scientific">Wenjunlia vitaminophila</name>
    <name type="common">Streptomyces vitaminophilus</name>
    <dbReference type="NCBI Taxonomy" id="76728"/>
    <lineage>
        <taxon>Bacteria</taxon>
        <taxon>Bacillati</taxon>
        <taxon>Actinomycetota</taxon>
        <taxon>Actinomycetes</taxon>
        <taxon>Kitasatosporales</taxon>
        <taxon>Streptomycetaceae</taxon>
        <taxon>Wenjunlia</taxon>
    </lineage>
</organism>
<comment type="caution">
    <text evidence="2">The sequence shown here is derived from an EMBL/GenBank/DDBJ whole genome shotgun (WGS) entry which is preliminary data.</text>
</comment>
<accession>A0A0T6LYV0</accession>
<protein>
    <submittedName>
        <fullName evidence="2">Uncharacterized protein</fullName>
    </submittedName>
</protein>
<sequence length="157" mass="17256">MGFGEVRDQLDAGSQGIMNFLADLQTLESFKKRIDNVLSDLETSAAGPNNIGQDALSSSHFGVGFSEASALFGAYRTVHSELEKLSKVFADQIEAMSMLVNMANNDYRNVDEEQRLRLWEIRRSTKAYAETHRQAADEHPKDTGKPTPEESTAGGTA</sequence>
<gene>
    <name evidence="2" type="ORF">AQ490_02215</name>
</gene>
<dbReference type="STRING" id="76728.AQ490_02215"/>
<dbReference type="Proteomes" id="UP000050867">
    <property type="component" value="Unassembled WGS sequence"/>
</dbReference>
<dbReference type="AlphaFoldDB" id="A0A0T6LYV0"/>
<dbReference type="EMBL" id="LLZU01000002">
    <property type="protein sequence ID" value="KRV51042.1"/>
    <property type="molecule type" value="Genomic_DNA"/>
</dbReference>
<feature type="region of interest" description="Disordered" evidence="1">
    <location>
        <begin position="128"/>
        <end position="157"/>
    </location>
</feature>
<dbReference type="OrthoDB" id="3855104at2"/>
<feature type="compositionally biased region" description="Basic and acidic residues" evidence="1">
    <location>
        <begin position="128"/>
        <end position="148"/>
    </location>
</feature>
<evidence type="ECO:0000313" key="2">
    <source>
        <dbReference type="EMBL" id="KRV51042.1"/>
    </source>
</evidence>
<name>A0A0T6LYV0_WENVI</name>
<reference evidence="2 3" key="1">
    <citation type="submission" date="2015-10" db="EMBL/GenBank/DDBJ databases">
        <title>Draft genome sequence of pyrrolomycin-producing Streptomyces vitaminophilus.</title>
        <authorList>
            <person name="Graham D.E."/>
            <person name="Mahan K.M."/>
            <person name="Klingeman D.M."/>
            <person name="Hettich R.L."/>
            <person name="Parry R.J."/>
        </authorList>
    </citation>
    <scope>NUCLEOTIDE SEQUENCE [LARGE SCALE GENOMIC DNA]</scope>
    <source>
        <strain evidence="2 3">ATCC 31673</strain>
    </source>
</reference>